<feature type="domain" description="Amidohydrolase 3" evidence="1">
    <location>
        <begin position="104"/>
        <end position="613"/>
    </location>
</feature>
<name>A0A1K1SKD4_9BACT</name>
<dbReference type="GO" id="GO:0016810">
    <property type="term" value="F:hydrolase activity, acting on carbon-nitrogen (but not peptide) bonds"/>
    <property type="evidence" value="ECO:0007669"/>
    <property type="project" value="InterPro"/>
</dbReference>
<dbReference type="PANTHER" id="PTHR22642:SF2">
    <property type="entry name" value="PROTEIN LONG AFTER FAR-RED 3"/>
    <property type="match status" value="1"/>
</dbReference>
<dbReference type="SUPFAM" id="SSF51338">
    <property type="entry name" value="Composite domain of metallo-dependent hydrolases"/>
    <property type="match status" value="1"/>
</dbReference>
<dbReference type="EMBL" id="FPIZ01000025">
    <property type="protein sequence ID" value="SFW84793.1"/>
    <property type="molecule type" value="Genomic_DNA"/>
</dbReference>
<dbReference type="InterPro" id="IPR013108">
    <property type="entry name" value="Amidohydro_3"/>
</dbReference>
<dbReference type="CDD" id="cd01300">
    <property type="entry name" value="YtcJ_like"/>
    <property type="match status" value="1"/>
</dbReference>
<dbReference type="RefSeq" id="WP_072364793.1">
    <property type="nucleotide sequence ID" value="NZ_CP139972.1"/>
</dbReference>
<reference evidence="3 5" key="2">
    <citation type="submission" date="2023-11" db="EMBL/GenBank/DDBJ databases">
        <title>MicrobeMod: A computational toolkit for identifying prokaryotic methylation and restriction-modification with nanopore sequencing.</title>
        <authorList>
            <person name="Crits-Christoph A."/>
            <person name="Kang S.C."/>
            <person name="Lee H."/>
            <person name="Ostrov N."/>
        </authorList>
    </citation>
    <scope>NUCLEOTIDE SEQUENCE [LARGE SCALE GENOMIC DNA]</scope>
    <source>
        <strain evidence="3 5">ATCC 23090</strain>
    </source>
</reference>
<protein>
    <submittedName>
        <fullName evidence="3">Amidohydrolase</fullName>
        <ecNumber evidence="3">3.5.-.-</ecNumber>
    </submittedName>
</protein>
<dbReference type="EMBL" id="CP140154">
    <property type="protein sequence ID" value="WQG88887.1"/>
    <property type="molecule type" value="Genomic_DNA"/>
</dbReference>
<dbReference type="PANTHER" id="PTHR22642">
    <property type="entry name" value="IMIDAZOLONEPROPIONASE"/>
    <property type="match status" value="1"/>
</dbReference>
<dbReference type="InterPro" id="IPR032466">
    <property type="entry name" value="Metal_Hydrolase"/>
</dbReference>
<dbReference type="InterPro" id="IPR033932">
    <property type="entry name" value="YtcJ-like"/>
</dbReference>
<dbReference type="OrthoDB" id="9767366at2"/>
<reference evidence="2 4" key="1">
    <citation type="submission" date="2016-11" db="EMBL/GenBank/DDBJ databases">
        <authorList>
            <person name="Jaros S."/>
            <person name="Januszkiewicz K."/>
            <person name="Wedrychowicz H."/>
        </authorList>
    </citation>
    <scope>NUCLEOTIDE SEQUENCE [LARGE SCALE GENOMIC DNA]</scope>
    <source>
        <strain evidence="2 4">DSM 784</strain>
    </source>
</reference>
<dbReference type="Proteomes" id="UP001326715">
    <property type="component" value="Chromosome"/>
</dbReference>
<evidence type="ECO:0000313" key="4">
    <source>
        <dbReference type="Proteomes" id="UP000183788"/>
    </source>
</evidence>
<gene>
    <name evidence="2" type="ORF">SAMN05661012_05599</name>
    <name evidence="3" type="ORF">SR876_28565</name>
</gene>
<dbReference type="AlphaFoldDB" id="A0A1K1SKD4"/>
<dbReference type="Gene3D" id="2.30.40.10">
    <property type="entry name" value="Urease, subunit C, domain 1"/>
    <property type="match status" value="1"/>
</dbReference>
<accession>A0A1K1SKD4</accession>
<organism evidence="2 4">
    <name type="scientific">Chitinophaga sancti</name>
    <dbReference type="NCBI Taxonomy" id="1004"/>
    <lineage>
        <taxon>Bacteria</taxon>
        <taxon>Pseudomonadati</taxon>
        <taxon>Bacteroidota</taxon>
        <taxon>Chitinophagia</taxon>
        <taxon>Chitinophagales</taxon>
        <taxon>Chitinophagaceae</taxon>
        <taxon>Chitinophaga</taxon>
    </lineage>
</organism>
<keyword evidence="5" id="KW-1185">Reference proteome</keyword>
<evidence type="ECO:0000313" key="2">
    <source>
        <dbReference type="EMBL" id="SFW84793.1"/>
    </source>
</evidence>
<sequence>MEHHHHSCTHCGCDNPILKLLKDELFTPENFAQLPQERLVSRSAQIDPFMVSGGTIRPMINGSVETVPAIGFAEGKVVVSGTEEEVSAFMQQNHPGFYSRVLPEGNTLLPGLIEPHVHLVPTAMLMGWTDVGGFEEQVLRQNYNIVNVGSIIRKTIAKQQPNQWFLGAGLDPALMPILNEDGNKQLLTIDINVLDEISNEQPILIISASMHTIYVNSAALLLIWENEDNTKYLSDYSSYEDYKSKTQGQLQEEKGMQPALNTIPKIQKAAMFVNAFLNLRDIFETANARGVTFMHDAGMNDGQKKILKAYLAVNASTVRIGAAQVCNKIEDVEKLGTFTIKEQYEDIYLSHVKVISDGSNQGLTGYQSEPYLCYATNPYGVYNFGGENNPQPQDPPVDFRTLMGLIIRDKKWPVMIHANGNLAVDFAIDAFREFVKDPTQGVRHRIEHCSLTTPQNLDDMKNLQVSPSFLIGHVGYWGYAFKEAIFGQKSNMLDMCQSALKRDMKITLHSDNQVSPLGPLRMMEQSITRRMEADPEWNVLNPAECITHEQALTAVTYDAAWQCYAEQWTGSLKVGNLADFVVLQQDPLKMKNPYMHMRNIGVLETWVGGTLVYGSTVSEKVNMA</sequence>
<proteinExistence type="predicted"/>
<dbReference type="EC" id="3.5.-.-" evidence="3"/>
<dbReference type="SUPFAM" id="SSF51556">
    <property type="entry name" value="Metallo-dependent hydrolases"/>
    <property type="match status" value="1"/>
</dbReference>
<keyword evidence="3" id="KW-0378">Hydrolase</keyword>
<dbReference type="STRING" id="1004.SAMN05661012_05599"/>
<evidence type="ECO:0000259" key="1">
    <source>
        <dbReference type="Pfam" id="PF07969"/>
    </source>
</evidence>
<evidence type="ECO:0000313" key="5">
    <source>
        <dbReference type="Proteomes" id="UP001326715"/>
    </source>
</evidence>
<dbReference type="Proteomes" id="UP000183788">
    <property type="component" value="Unassembled WGS sequence"/>
</dbReference>
<dbReference type="Pfam" id="PF07969">
    <property type="entry name" value="Amidohydro_3"/>
    <property type="match status" value="1"/>
</dbReference>
<dbReference type="Gene3D" id="3.10.310.70">
    <property type="match status" value="1"/>
</dbReference>
<dbReference type="InterPro" id="IPR011059">
    <property type="entry name" value="Metal-dep_hydrolase_composite"/>
</dbReference>
<evidence type="ECO:0000313" key="3">
    <source>
        <dbReference type="EMBL" id="WQG88887.1"/>
    </source>
</evidence>
<dbReference type="Gene3D" id="3.20.20.140">
    <property type="entry name" value="Metal-dependent hydrolases"/>
    <property type="match status" value="1"/>
</dbReference>